<feature type="transmembrane region" description="Helical" evidence="6">
    <location>
        <begin position="97"/>
        <end position="118"/>
    </location>
</feature>
<proteinExistence type="predicted"/>
<comment type="subcellular location">
    <subcellularLocation>
        <location evidence="1">Cell membrane</location>
        <topology evidence="1">Multi-pass membrane protein</topology>
    </subcellularLocation>
</comment>
<reference evidence="7 8" key="1">
    <citation type="submission" date="2020-08" db="EMBL/GenBank/DDBJ databases">
        <title>Sequencing the genomes of 1000 actinobacteria strains.</title>
        <authorList>
            <person name="Klenk H.-P."/>
        </authorList>
    </citation>
    <scope>NUCLEOTIDE SEQUENCE [LARGE SCALE GENOMIC DNA]</scope>
    <source>
        <strain evidence="7 8">DSM 12511</strain>
    </source>
</reference>
<feature type="transmembrane region" description="Helical" evidence="6">
    <location>
        <begin position="367"/>
        <end position="387"/>
    </location>
</feature>
<keyword evidence="2" id="KW-1003">Cell membrane</keyword>
<evidence type="ECO:0000256" key="1">
    <source>
        <dbReference type="ARBA" id="ARBA00004651"/>
    </source>
</evidence>
<feature type="transmembrane region" description="Helical" evidence="6">
    <location>
        <begin position="317"/>
        <end position="337"/>
    </location>
</feature>
<feature type="transmembrane region" description="Helical" evidence="6">
    <location>
        <begin position="393"/>
        <end position="411"/>
    </location>
</feature>
<feature type="transmembrane region" description="Helical" evidence="6">
    <location>
        <begin position="209"/>
        <end position="228"/>
    </location>
</feature>
<keyword evidence="4 6" id="KW-1133">Transmembrane helix</keyword>
<keyword evidence="5 6" id="KW-0472">Membrane</keyword>
<evidence type="ECO:0000313" key="7">
    <source>
        <dbReference type="EMBL" id="MBB6391256.1"/>
    </source>
</evidence>
<dbReference type="Proteomes" id="UP000537775">
    <property type="component" value="Unassembled WGS sequence"/>
</dbReference>
<keyword evidence="7" id="KW-0762">Sugar transport</keyword>
<dbReference type="PANTHER" id="PTHR43370:SF1">
    <property type="entry name" value="GUANOSINE ABC TRANSPORTER PERMEASE PROTEIN NUPQ"/>
    <property type="match status" value="1"/>
</dbReference>
<feature type="transmembrane region" description="Helical" evidence="6">
    <location>
        <begin position="124"/>
        <end position="146"/>
    </location>
</feature>
<dbReference type="Pfam" id="PF02653">
    <property type="entry name" value="BPD_transp_2"/>
    <property type="match status" value="1"/>
</dbReference>
<comment type="caution">
    <text evidence="7">The sequence shown here is derived from an EMBL/GenBank/DDBJ whole genome shotgun (WGS) entry which is preliminary data.</text>
</comment>
<evidence type="ECO:0000256" key="4">
    <source>
        <dbReference type="ARBA" id="ARBA00022989"/>
    </source>
</evidence>
<feature type="transmembrane region" description="Helical" evidence="6">
    <location>
        <begin position="26"/>
        <end position="45"/>
    </location>
</feature>
<dbReference type="InterPro" id="IPR001851">
    <property type="entry name" value="ABC_transp_permease"/>
</dbReference>
<dbReference type="AlphaFoldDB" id="A0A7X0FQK4"/>
<evidence type="ECO:0000256" key="5">
    <source>
        <dbReference type="ARBA" id="ARBA00023136"/>
    </source>
</evidence>
<keyword evidence="8" id="KW-1185">Reference proteome</keyword>
<dbReference type="RefSeq" id="WP_184750409.1">
    <property type="nucleotide sequence ID" value="NZ_BAAAJR010000010.1"/>
</dbReference>
<feature type="transmembrane region" description="Helical" evidence="6">
    <location>
        <begin position="153"/>
        <end position="175"/>
    </location>
</feature>
<keyword evidence="7" id="KW-0813">Transport</keyword>
<evidence type="ECO:0000313" key="8">
    <source>
        <dbReference type="Proteomes" id="UP000537775"/>
    </source>
</evidence>
<feature type="transmembrane region" description="Helical" evidence="6">
    <location>
        <begin position="343"/>
        <end position="360"/>
    </location>
</feature>
<evidence type="ECO:0000256" key="3">
    <source>
        <dbReference type="ARBA" id="ARBA00022692"/>
    </source>
</evidence>
<organism evidence="7 8">
    <name type="scientific">Microbacterium thalassium</name>
    <dbReference type="NCBI Taxonomy" id="362649"/>
    <lineage>
        <taxon>Bacteria</taxon>
        <taxon>Bacillati</taxon>
        <taxon>Actinomycetota</taxon>
        <taxon>Actinomycetes</taxon>
        <taxon>Micrococcales</taxon>
        <taxon>Microbacteriaceae</taxon>
        <taxon>Microbacterium</taxon>
    </lineage>
</organism>
<dbReference type="PANTHER" id="PTHR43370">
    <property type="entry name" value="SUGAR ABC TRANSPORTER INTEGRAL MEMBRANE PROTEIN-RELATED"/>
    <property type="match status" value="1"/>
</dbReference>
<dbReference type="CDD" id="cd06580">
    <property type="entry name" value="TM_PBP1_transp_TpRbsC_like"/>
    <property type="match status" value="1"/>
</dbReference>
<dbReference type="GO" id="GO:0005886">
    <property type="term" value="C:plasma membrane"/>
    <property type="evidence" value="ECO:0007669"/>
    <property type="project" value="UniProtKB-SubCell"/>
</dbReference>
<name>A0A7X0FQK4_9MICO</name>
<evidence type="ECO:0000256" key="2">
    <source>
        <dbReference type="ARBA" id="ARBA00022475"/>
    </source>
</evidence>
<feature type="transmembrane region" description="Helical" evidence="6">
    <location>
        <begin position="181"/>
        <end position="202"/>
    </location>
</feature>
<gene>
    <name evidence="7" type="ORF">HD594_001569</name>
</gene>
<accession>A0A7X0FQK4</accession>
<sequence>MSTIAQAPTGATASETTVIRSWKAPIALAVFTALFAILLLAAPRAGETTFRLSSAGDPLQLPDLVVPVVLTSWVCLALMALLTLASAYFVRASGRSPLWIVIVYIVVIIWGFLTWAASGAAIPVTGLLAGSLGLAVPIIYGALGGVIGERAGVVNIAIEGQLLSGAFTAAVVASITGIPFLGLLAAMVAGVLVGAVLAAFAIKYLVEQVIVGVVLNVLVIGLTGFFYSQVLQPNAALLNTPPRFGRIAIPLLADIPVIGPVLFNQTLIVYIMYFVIAAVYIGMFHTRWGLRLRAVGEHPQAADTVGIKVNATRFWNVLLAGAIAGLGGSVFTIGNGIAFNKEMTAGAGFIALAAVIFGQWDPIKATLAALLFGFASSLQNTLSVIGSPVPSEFMLMLPYLVTIFVVAGVVGRSRPPAADGVPYIKG</sequence>
<evidence type="ECO:0000256" key="6">
    <source>
        <dbReference type="SAM" id="Phobius"/>
    </source>
</evidence>
<keyword evidence="3 6" id="KW-0812">Transmembrane</keyword>
<feature type="transmembrane region" description="Helical" evidence="6">
    <location>
        <begin position="267"/>
        <end position="284"/>
    </location>
</feature>
<dbReference type="EMBL" id="JACHML010000001">
    <property type="protein sequence ID" value="MBB6391256.1"/>
    <property type="molecule type" value="Genomic_DNA"/>
</dbReference>
<protein>
    <submittedName>
        <fullName evidence="7">Simple sugar transport system permease protein</fullName>
    </submittedName>
</protein>
<feature type="transmembrane region" description="Helical" evidence="6">
    <location>
        <begin position="65"/>
        <end position="90"/>
    </location>
</feature>
<dbReference type="GO" id="GO:0022857">
    <property type="term" value="F:transmembrane transporter activity"/>
    <property type="evidence" value="ECO:0007669"/>
    <property type="project" value="InterPro"/>
</dbReference>